<dbReference type="EMBL" id="JAAIKC010000003">
    <property type="protein sequence ID" value="NEW06872.1"/>
    <property type="molecule type" value="Genomic_DNA"/>
</dbReference>
<dbReference type="CDD" id="cd16413">
    <property type="entry name" value="DGQHR_domain"/>
    <property type="match status" value="1"/>
</dbReference>
<dbReference type="Pfam" id="PF14072">
    <property type="entry name" value="DndB"/>
    <property type="match status" value="1"/>
</dbReference>
<evidence type="ECO:0000313" key="1">
    <source>
        <dbReference type="EMBL" id="NEW06872.1"/>
    </source>
</evidence>
<dbReference type="AlphaFoldDB" id="A0A6G3ZXK7"/>
<proteinExistence type="predicted"/>
<sequence>MNNLPTNYVIENVLQCKMRGKVAYQSHLPATIALDITFVKPYDDPAGKGYQRPVDPKRCHDFAVYLSKGEDALFTPVLLNACGNWEFSYYDKIRPNYGRLICKGKASLMDGQHRLGGIKKYVQETNSDITIPFLAFHALDDDEEIKLFDTINTKAKGIGPSLSKYLRRDTDDLSWVATELLMRKESPFLLIGSIIGKRVKGRHITLQNLYRTLHLLFKENQLAALSKEEKLTIALIYFTAIKETLSSEWLDYSGHRLTHIVCMDALSIAAGNVLCKQINNNKKIVDYSALIKAVKKLKHIDWSINGPLRFIKGLTGSRALSHEITELMIS</sequence>
<reference evidence="1" key="1">
    <citation type="submission" date="2020-02" db="EMBL/GenBank/DDBJ databases">
        <authorList>
            <person name="Shen X.-R."/>
            <person name="Zhang Y.-X."/>
        </authorList>
    </citation>
    <scope>NUCLEOTIDE SEQUENCE</scope>
    <source>
        <strain evidence="1">SYP-B3998</strain>
    </source>
</reference>
<dbReference type="InterPro" id="IPR017642">
    <property type="entry name" value="DNA_S_mod_DndB"/>
</dbReference>
<comment type="caution">
    <text evidence="1">The sequence shown here is derived from an EMBL/GenBank/DDBJ whole genome shotgun (WGS) entry which is preliminary data.</text>
</comment>
<dbReference type="NCBIfam" id="TIGR03187">
    <property type="entry name" value="DGQHR"/>
    <property type="match status" value="1"/>
</dbReference>
<dbReference type="InterPro" id="IPR017601">
    <property type="entry name" value="DGQHR-contain_dom"/>
</dbReference>
<gene>
    <name evidence="1" type="ORF">GK047_12740</name>
</gene>
<organism evidence="1">
    <name type="scientific">Paenibacillus sp. SYP-B3998</name>
    <dbReference type="NCBI Taxonomy" id="2678564"/>
    <lineage>
        <taxon>Bacteria</taxon>
        <taxon>Bacillati</taxon>
        <taxon>Bacillota</taxon>
        <taxon>Bacilli</taxon>
        <taxon>Bacillales</taxon>
        <taxon>Paenibacillaceae</taxon>
        <taxon>Paenibacillus</taxon>
    </lineage>
</organism>
<protein>
    <submittedName>
        <fullName evidence="1">DGQHR domain-containing protein</fullName>
    </submittedName>
</protein>
<name>A0A6G3ZXK7_9BACL</name>
<dbReference type="RefSeq" id="WP_163946663.1">
    <property type="nucleotide sequence ID" value="NZ_JAAIKC010000003.1"/>
</dbReference>
<accession>A0A6G3ZXK7</accession>